<accession>A0AAN7UV95</accession>
<evidence type="ECO:0000256" key="5">
    <source>
        <dbReference type="PROSITE-ProRule" id="PRU01240"/>
    </source>
</evidence>
<evidence type="ECO:0000256" key="3">
    <source>
        <dbReference type="ARBA" id="ARBA00022801"/>
    </source>
</evidence>
<evidence type="ECO:0000256" key="6">
    <source>
        <dbReference type="RuleBase" id="RU003355"/>
    </source>
</evidence>
<dbReference type="PROSITE" id="PS00137">
    <property type="entry name" value="SUBTILASE_HIS"/>
    <property type="match status" value="1"/>
</dbReference>
<dbReference type="InterPro" id="IPR050131">
    <property type="entry name" value="Peptidase_S8_subtilisin-like"/>
</dbReference>
<dbReference type="Gene3D" id="3.40.50.200">
    <property type="entry name" value="Peptidase S8/S53 domain"/>
    <property type="match status" value="1"/>
</dbReference>
<dbReference type="PROSITE" id="PS00138">
    <property type="entry name" value="SUBTILASE_SER"/>
    <property type="match status" value="1"/>
</dbReference>
<dbReference type="InterPro" id="IPR022398">
    <property type="entry name" value="Peptidase_S8_His-AS"/>
</dbReference>
<dbReference type="AlphaFoldDB" id="A0AAN7UV95"/>
<keyword evidence="2 5" id="KW-0645">Protease</keyword>
<dbReference type="Proteomes" id="UP001305414">
    <property type="component" value="Unassembled WGS sequence"/>
</dbReference>
<dbReference type="EMBL" id="JAWHQM010000045">
    <property type="protein sequence ID" value="KAK5634899.1"/>
    <property type="molecule type" value="Genomic_DNA"/>
</dbReference>
<feature type="domain" description="Peptidase S8/S53" evidence="8">
    <location>
        <begin position="171"/>
        <end position="416"/>
    </location>
</feature>
<proteinExistence type="inferred from homology"/>
<feature type="signal peptide" evidence="7">
    <location>
        <begin position="1"/>
        <end position="21"/>
    </location>
</feature>
<comment type="similarity">
    <text evidence="1 5 6">Belongs to the peptidase S8 family.</text>
</comment>
<dbReference type="InterPro" id="IPR000209">
    <property type="entry name" value="Peptidase_S8/S53_dom"/>
</dbReference>
<gene>
    <name evidence="9" type="ORF">RRF57_010611</name>
</gene>
<dbReference type="InterPro" id="IPR036852">
    <property type="entry name" value="Peptidase_S8/S53_dom_sf"/>
</dbReference>
<dbReference type="CDD" id="cd04077">
    <property type="entry name" value="Peptidases_S8_PCSK9_ProteinaseK_like"/>
    <property type="match status" value="1"/>
</dbReference>
<keyword evidence="3 5" id="KW-0378">Hydrolase</keyword>
<dbReference type="InterPro" id="IPR023828">
    <property type="entry name" value="Peptidase_S8_Ser-AS"/>
</dbReference>
<keyword evidence="7" id="KW-0732">Signal</keyword>
<dbReference type="PANTHER" id="PTHR43806:SF11">
    <property type="entry name" value="CEREVISIN-RELATED"/>
    <property type="match status" value="1"/>
</dbReference>
<dbReference type="InterPro" id="IPR015500">
    <property type="entry name" value="Peptidase_S8_subtilisin-rel"/>
</dbReference>
<sequence length="427" mass="43602">MGLFSALLAGLLALAPLGALAGPVRNFNTAAGSVPDVKAFISNPDAKNIVPNSYIVVYNSTFAKEDIDAQEESIRAAVAKRNLNKRGTTGQILSRSIRSFAMPSGWRAMAMEGDDSMIAEISAMDMVEYVEANQYVQALELVAQANAPPGLVRLSHARINGKSYVFDDSAGKGITAYVVDTGILTTHEEFQGRASMEFNAIEGSPDTDENGHGSHVSGTIGGATFGVAKNVQLVGVKVLDADGGGTNEGVIAGLMFVASDAAQRGVSGKAVMNMSLGGGKSEAVNTAIKNVANAGVVPVVAAGNEAQDAANTSPASAQEAITVGAIDATTDTRAVFSNFGSVVDVYAPGVDVLSVGITSNTATEELSGTSMASPHVAGLAAYLMGLEGLSTAQDVSNRIKELANATGATVRKNAQGTTDAIANNGNL</sequence>
<feature type="active site" description="Charge relay system" evidence="5">
    <location>
        <position position="180"/>
    </location>
</feature>
<feature type="active site" description="Charge relay system" evidence="5">
    <location>
        <position position="212"/>
    </location>
</feature>
<protein>
    <recommendedName>
        <fullName evidence="8">Peptidase S8/S53 domain-containing protein</fullName>
    </recommendedName>
</protein>
<dbReference type="PANTHER" id="PTHR43806">
    <property type="entry name" value="PEPTIDASE S8"/>
    <property type="match status" value="1"/>
</dbReference>
<dbReference type="InterPro" id="IPR023827">
    <property type="entry name" value="Peptidase_S8_Asp-AS"/>
</dbReference>
<dbReference type="Pfam" id="PF00082">
    <property type="entry name" value="Peptidase_S8"/>
    <property type="match status" value="1"/>
</dbReference>
<evidence type="ECO:0000259" key="8">
    <source>
        <dbReference type="Pfam" id="PF00082"/>
    </source>
</evidence>
<dbReference type="GO" id="GO:0004252">
    <property type="term" value="F:serine-type endopeptidase activity"/>
    <property type="evidence" value="ECO:0007669"/>
    <property type="project" value="UniProtKB-UniRule"/>
</dbReference>
<dbReference type="GO" id="GO:0006508">
    <property type="term" value="P:proteolysis"/>
    <property type="evidence" value="ECO:0007669"/>
    <property type="project" value="UniProtKB-KW"/>
</dbReference>
<reference evidence="9 10" key="1">
    <citation type="submission" date="2023-10" db="EMBL/GenBank/DDBJ databases">
        <title>Draft genome sequence of Xylaria bambusicola isolate GMP-LS, the root and basal stem rot pathogen of sugarcane in Indonesia.</title>
        <authorList>
            <person name="Selvaraj P."/>
            <person name="Muralishankar V."/>
            <person name="Muruganantham S."/>
            <person name="Sp S."/>
            <person name="Haryani S."/>
            <person name="Lau K.J.X."/>
            <person name="Naqvi N.I."/>
        </authorList>
    </citation>
    <scope>NUCLEOTIDE SEQUENCE [LARGE SCALE GENOMIC DNA]</scope>
    <source>
        <strain evidence="9">GMP-LS</strain>
    </source>
</reference>
<evidence type="ECO:0000256" key="2">
    <source>
        <dbReference type="ARBA" id="ARBA00022670"/>
    </source>
</evidence>
<feature type="chain" id="PRO_5042885770" description="Peptidase S8/S53 domain-containing protein" evidence="7">
    <location>
        <begin position="22"/>
        <end position="427"/>
    </location>
</feature>
<evidence type="ECO:0000313" key="9">
    <source>
        <dbReference type="EMBL" id="KAK5634899.1"/>
    </source>
</evidence>
<evidence type="ECO:0000256" key="7">
    <source>
        <dbReference type="SAM" id="SignalP"/>
    </source>
</evidence>
<name>A0AAN7UV95_9PEZI</name>
<keyword evidence="10" id="KW-1185">Reference proteome</keyword>
<dbReference type="PRINTS" id="PR00723">
    <property type="entry name" value="SUBTILISIN"/>
</dbReference>
<evidence type="ECO:0000313" key="10">
    <source>
        <dbReference type="Proteomes" id="UP001305414"/>
    </source>
</evidence>
<dbReference type="SUPFAM" id="SSF54897">
    <property type="entry name" value="Protease propeptides/inhibitors"/>
    <property type="match status" value="1"/>
</dbReference>
<comment type="caution">
    <text evidence="9">The sequence shown here is derived from an EMBL/GenBank/DDBJ whole genome shotgun (WGS) entry which is preliminary data.</text>
</comment>
<evidence type="ECO:0000256" key="4">
    <source>
        <dbReference type="ARBA" id="ARBA00022825"/>
    </source>
</evidence>
<organism evidence="9 10">
    <name type="scientific">Xylaria bambusicola</name>
    <dbReference type="NCBI Taxonomy" id="326684"/>
    <lineage>
        <taxon>Eukaryota</taxon>
        <taxon>Fungi</taxon>
        <taxon>Dikarya</taxon>
        <taxon>Ascomycota</taxon>
        <taxon>Pezizomycotina</taxon>
        <taxon>Sordariomycetes</taxon>
        <taxon>Xylariomycetidae</taxon>
        <taxon>Xylariales</taxon>
        <taxon>Xylariaceae</taxon>
        <taxon>Xylaria</taxon>
    </lineage>
</organism>
<dbReference type="PROSITE" id="PS51892">
    <property type="entry name" value="SUBTILASE"/>
    <property type="match status" value="1"/>
</dbReference>
<dbReference type="SUPFAM" id="SSF52743">
    <property type="entry name" value="Subtilisin-like"/>
    <property type="match status" value="1"/>
</dbReference>
<evidence type="ECO:0000256" key="1">
    <source>
        <dbReference type="ARBA" id="ARBA00011073"/>
    </source>
</evidence>
<keyword evidence="4 5" id="KW-0720">Serine protease</keyword>
<dbReference type="FunFam" id="3.40.50.200:FF:000007">
    <property type="entry name" value="Subtilisin-like serine protease"/>
    <property type="match status" value="1"/>
</dbReference>
<dbReference type="InterPro" id="IPR034193">
    <property type="entry name" value="PCSK9_ProteinaseK-like"/>
</dbReference>
<dbReference type="PROSITE" id="PS00136">
    <property type="entry name" value="SUBTILASE_ASP"/>
    <property type="match status" value="1"/>
</dbReference>
<feature type="active site" description="Charge relay system" evidence="5">
    <location>
        <position position="370"/>
    </location>
</feature>